<dbReference type="Gene3D" id="3.40.250.10">
    <property type="entry name" value="Rhodanese-like domain"/>
    <property type="match status" value="1"/>
</dbReference>
<proteinExistence type="predicted"/>
<organism evidence="3 4">
    <name type="scientific">Streptomyces abyssalis</name>
    <dbReference type="NCBI Taxonomy" id="933944"/>
    <lineage>
        <taxon>Bacteria</taxon>
        <taxon>Bacillati</taxon>
        <taxon>Actinomycetota</taxon>
        <taxon>Actinomycetes</taxon>
        <taxon>Kitasatosporales</taxon>
        <taxon>Streptomycetaceae</taxon>
        <taxon>Streptomyces</taxon>
    </lineage>
</organism>
<dbReference type="PANTHER" id="PTHR45431:SF3">
    <property type="entry name" value="RHODANESE-LIKE DOMAIN-CONTAINING PROTEIN 15, CHLOROPLASTIC"/>
    <property type="match status" value="1"/>
</dbReference>
<dbReference type="CDD" id="cd00158">
    <property type="entry name" value="RHOD"/>
    <property type="match status" value="1"/>
</dbReference>
<dbReference type="PANTHER" id="PTHR45431">
    <property type="entry name" value="RHODANESE-LIKE DOMAIN-CONTAINING PROTEIN 15, CHLOROPLASTIC"/>
    <property type="match status" value="1"/>
</dbReference>
<comment type="caution">
    <text evidence="3">The sequence shown here is derived from an EMBL/GenBank/DDBJ whole genome shotgun (WGS) entry which is preliminary data.</text>
</comment>
<dbReference type="SMART" id="SM00450">
    <property type="entry name" value="RHOD"/>
    <property type="match status" value="1"/>
</dbReference>
<dbReference type="OrthoDB" id="9800872at2"/>
<dbReference type="SUPFAM" id="SSF52821">
    <property type="entry name" value="Rhodanese/Cell cycle control phosphatase"/>
    <property type="match status" value="1"/>
</dbReference>
<evidence type="ECO:0000256" key="1">
    <source>
        <dbReference type="SAM" id="Phobius"/>
    </source>
</evidence>
<dbReference type="Proteomes" id="UP000176087">
    <property type="component" value="Unassembled WGS sequence"/>
</dbReference>
<dbReference type="Pfam" id="PF00581">
    <property type="entry name" value="Rhodanese"/>
    <property type="match status" value="1"/>
</dbReference>
<gene>
    <name evidence="3" type="ORF">AN215_17955</name>
</gene>
<dbReference type="PROSITE" id="PS00380">
    <property type="entry name" value="RHODANESE_1"/>
    <property type="match status" value="1"/>
</dbReference>
<keyword evidence="1" id="KW-1133">Transmembrane helix</keyword>
<name>A0A1E7JLU3_9ACTN</name>
<dbReference type="PROSITE" id="PS50206">
    <property type="entry name" value="RHODANESE_3"/>
    <property type="match status" value="1"/>
</dbReference>
<dbReference type="InterPro" id="IPR001763">
    <property type="entry name" value="Rhodanese-like_dom"/>
</dbReference>
<dbReference type="Pfam" id="PF11127">
    <property type="entry name" value="YgaP-like_TM"/>
    <property type="match status" value="1"/>
</dbReference>
<dbReference type="EMBL" id="LJGT01000040">
    <property type="protein sequence ID" value="OEU88621.1"/>
    <property type="molecule type" value="Genomic_DNA"/>
</dbReference>
<keyword evidence="1" id="KW-0472">Membrane</keyword>
<keyword evidence="4" id="KW-1185">Reference proteome</keyword>
<feature type="domain" description="Rhodanese" evidence="2">
    <location>
        <begin position="16"/>
        <end position="106"/>
    </location>
</feature>
<dbReference type="Gene3D" id="6.10.140.1340">
    <property type="match status" value="1"/>
</dbReference>
<evidence type="ECO:0000259" key="2">
    <source>
        <dbReference type="PROSITE" id="PS50206"/>
    </source>
</evidence>
<keyword evidence="1" id="KW-0812">Transmembrane</keyword>
<evidence type="ECO:0000313" key="4">
    <source>
        <dbReference type="Proteomes" id="UP000176087"/>
    </source>
</evidence>
<evidence type="ECO:0000313" key="3">
    <source>
        <dbReference type="EMBL" id="OEU88621.1"/>
    </source>
</evidence>
<sequence>MTDPSATLTVDELAPRLNSATVIDVRAPGEYASGHIPGAHNVPLDRLDDALTALGAATGKGELVVVCASGARSGTACGRLAGQGITATSLEGGTQAWARGGHTLDRPEGARAVWPMERQVRLVAGSLVVLGILLDLAVPGARVLSFLIGGGLVFSALSNTCGMAAVLSKLPYNRRRAGDAGLDATLRRLTQA</sequence>
<dbReference type="PATRIC" id="fig|933944.5.peg.2901"/>
<dbReference type="InterPro" id="IPR001307">
    <property type="entry name" value="Thiosulphate_STrfase_CS"/>
</dbReference>
<feature type="transmembrane region" description="Helical" evidence="1">
    <location>
        <begin position="120"/>
        <end position="138"/>
    </location>
</feature>
<dbReference type="AlphaFoldDB" id="A0A1E7JLU3"/>
<feature type="transmembrane region" description="Helical" evidence="1">
    <location>
        <begin position="144"/>
        <end position="167"/>
    </location>
</feature>
<protein>
    <submittedName>
        <fullName evidence="3">Transporter</fullName>
    </submittedName>
</protein>
<dbReference type="InterPro" id="IPR036873">
    <property type="entry name" value="Rhodanese-like_dom_sf"/>
</dbReference>
<dbReference type="InterPro" id="IPR052367">
    <property type="entry name" value="Thiosulfate_ST/Rhodanese-like"/>
</dbReference>
<accession>A0A1E7JLU3</accession>
<dbReference type="GO" id="GO:0004792">
    <property type="term" value="F:thiosulfate-cyanide sulfurtransferase activity"/>
    <property type="evidence" value="ECO:0007669"/>
    <property type="project" value="InterPro"/>
</dbReference>
<reference evidence="3 4" key="1">
    <citation type="journal article" date="2016" name="Front. Microbiol.">
        <title>Comparative Genomics Analysis of Streptomyces Species Reveals Their Adaptation to the Marine Environment and Their Diversity at the Genomic Level.</title>
        <authorList>
            <person name="Tian X."/>
            <person name="Zhang Z."/>
            <person name="Yang T."/>
            <person name="Chen M."/>
            <person name="Li J."/>
            <person name="Chen F."/>
            <person name="Yang J."/>
            <person name="Li W."/>
            <person name="Zhang B."/>
            <person name="Zhang Z."/>
            <person name="Wu J."/>
            <person name="Zhang C."/>
            <person name="Long L."/>
            <person name="Xiao J."/>
        </authorList>
    </citation>
    <scope>NUCLEOTIDE SEQUENCE [LARGE SCALE GENOMIC DNA]</scope>
    <source>
        <strain evidence="3 4">SCSIO 10390</strain>
    </source>
</reference>
<dbReference type="InterPro" id="IPR021309">
    <property type="entry name" value="YgaP-like_TM"/>
</dbReference>
<dbReference type="STRING" id="933944.AN215_17955"/>